<dbReference type="EMBL" id="JAKNSF020000004">
    <property type="protein sequence ID" value="KAK7739394.1"/>
    <property type="molecule type" value="Genomic_DNA"/>
</dbReference>
<feature type="compositionally biased region" description="Polar residues" evidence="4">
    <location>
        <begin position="138"/>
        <end position="156"/>
    </location>
</feature>
<dbReference type="InterPro" id="IPR050444">
    <property type="entry name" value="Polyketide_Synthase"/>
</dbReference>
<organism evidence="6 7">
    <name type="scientific">Diaporthe eres</name>
    <name type="common">Phomopsis oblonga</name>
    <dbReference type="NCBI Taxonomy" id="83184"/>
    <lineage>
        <taxon>Eukaryota</taxon>
        <taxon>Fungi</taxon>
        <taxon>Dikarya</taxon>
        <taxon>Ascomycota</taxon>
        <taxon>Pezizomycotina</taxon>
        <taxon>Sordariomycetes</taxon>
        <taxon>Sordariomycetidae</taxon>
        <taxon>Diaporthales</taxon>
        <taxon>Diaporthaceae</taxon>
        <taxon>Diaporthe</taxon>
        <taxon>Diaporthe eres species complex</taxon>
    </lineage>
</organism>
<dbReference type="SUPFAM" id="SSF53335">
    <property type="entry name" value="S-adenosyl-L-methionine-dependent methyltransferases"/>
    <property type="match status" value="1"/>
</dbReference>
<feature type="domain" description="Carrier" evidence="5">
    <location>
        <begin position="32"/>
        <end position="109"/>
    </location>
</feature>
<keyword evidence="1" id="KW-0596">Phosphopantetheine</keyword>
<keyword evidence="3" id="KW-0808">Transferase</keyword>
<dbReference type="Pfam" id="PF08242">
    <property type="entry name" value="Methyltransf_12"/>
    <property type="match status" value="1"/>
</dbReference>
<comment type="caution">
    <text evidence="6">The sequence shown here is derived from an EMBL/GenBank/DDBJ whole genome shotgun (WGS) entry which is preliminary data.</text>
</comment>
<dbReference type="Gene3D" id="1.10.1200.10">
    <property type="entry name" value="ACP-like"/>
    <property type="match status" value="2"/>
</dbReference>
<dbReference type="InterPro" id="IPR041068">
    <property type="entry name" value="HTH_51"/>
</dbReference>
<dbReference type="Proteomes" id="UP001430848">
    <property type="component" value="Unassembled WGS sequence"/>
</dbReference>
<feature type="region of interest" description="Disordered" evidence="4">
    <location>
        <begin position="138"/>
        <end position="160"/>
    </location>
</feature>
<feature type="compositionally biased region" description="Basic and acidic residues" evidence="4">
    <location>
        <begin position="249"/>
        <end position="259"/>
    </location>
</feature>
<feature type="compositionally biased region" description="Low complexity" evidence="4">
    <location>
        <begin position="15"/>
        <end position="29"/>
    </location>
</feature>
<dbReference type="InterPro" id="IPR006162">
    <property type="entry name" value="Ppantetheine_attach_site"/>
</dbReference>
<dbReference type="Gene3D" id="3.40.50.150">
    <property type="entry name" value="Vaccinia Virus protein VP39"/>
    <property type="match status" value="1"/>
</dbReference>
<evidence type="ECO:0000256" key="1">
    <source>
        <dbReference type="ARBA" id="ARBA00022450"/>
    </source>
</evidence>
<gene>
    <name evidence="6" type="ORF">SLS63_001737</name>
</gene>
<dbReference type="PROSITE" id="PS50075">
    <property type="entry name" value="CARRIER"/>
    <property type="match status" value="1"/>
</dbReference>
<dbReference type="CDD" id="cd02440">
    <property type="entry name" value="AdoMet_MTases"/>
    <property type="match status" value="1"/>
</dbReference>
<dbReference type="PROSITE" id="PS00012">
    <property type="entry name" value="PHOSPHOPANTETHEINE"/>
    <property type="match status" value="1"/>
</dbReference>
<evidence type="ECO:0000313" key="6">
    <source>
        <dbReference type="EMBL" id="KAK7739394.1"/>
    </source>
</evidence>
<evidence type="ECO:0000256" key="2">
    <source>
        <dbReference type="ARBA" id="ARBA00022553"/>
    </source>
</evidence>
<proteinExistence type="predicted"/>
<evidence type="ECO:0000256" key="4">
    <source>
        <dbReference type="SAM" id="MobiDB-lite"/>
    </source>
</evidence>
<dbReference type="InterPro" id="IPR029063">
    <property type="entry name" value="SAM-dependent_MTases_sf"/>
</dbReference>
<evidence type="ECO:0000313" key="7">
    <source>
        <dbReference type="Proteomes" id="UP001430848"/>
    </source>
</evidence>
<protein>
    <recommendedName>
        <fullName evidence="5">Carrier domain-containing protein</fullName>
    </recommendedName>
</protein>
<keyword evidence="2" id="KW-0597">Phosphoprotein</keyword>
<accession>A0ABR1PLL4</accession>
<dbReference type="PANTHER" id="PTHR45681">
    <property type="entry name" value="POLYKETIDE SYNTHASE 44-RELATED"/>
    <property type="match status" value="1"/>
</dbReference>
<feature type="region of interest" description="Disordered" evidence="4">
    <location>
        <begin position="1"/>
        <end position="34"/>
    </location>
</feature>
<dbReference type="InterPro" id="IPR009081">
    <property type="entry name" value="PP-bd_ACP"/>
</dbReference>
<keyword evidence="7" id="KW-1185">Reference proteome</keyword>
<name>A0ABR1PLL4_DIAER</name>
<dbReference type="InterPro" id="IPR013217">
    <property type="entry name" value="Methyltransf_12"/>
</dbReference>
<sequence>MESRGVYTRSTEAFTPSESSSTSPETTSSGCHQREQMERKLLSLLSEMIDVAPEGVIGQSSLSELGIDSLLMMEVASEIDSAFGISIPQEALQSLLNVDSILDYLYRHGGAKSFGGSSDGFALSPHLENIEVTAITTSSPSTRALSPGTPTKSSRGSGDAASQLARILSTHLECSATEFHPSTDLADKGLDSLLWMEVIGDIEKVFDVTIDMSLTAGSRYGDLCDKLVRAIGRNYSSQAISPPFCSLSRSDEIDTESRRSHSKSVTSANFESSSASPENSSPFINAPNDFESIKPEFDKLADKYHFKHFFDEVYEKNSRLVLAYTIEAFAELGVRLDTLTPGDTIPLLDVLSRHHHLREVLYDILRDGGLANHDGKSYVRSETPIQRTHSNALFKRIVSDFPHHAKEHTLLDICGSNLAKLLTGSLDPLKLIFGTKANRDTLEDVYSTSPMYVIMSQLLTTFLEKALGNTQAVGDGVFRIIELGAGTGSTTRWVVDRLVQQGVRIEYTFTDISSSMVSAAKRKFQKYDCMKYSTVNIELEPPTQYHGQFDVVLSTNCIHATRNLPVSLKNINKLLRPHGFVALVEFTSRMFWFDLVFGLLEGWWRFDDGRDYVLARPEFWDKCLRESGFQHVSWTGGSTRESEVVRLITGFKQPVRDPRLYRSIPQADSWP</sequence>
<evidence type="ECO:0000259" key="5">
    <source>
        <dbReference type="PROSITE" id="PS50075"/>
    </source>
</evidence>
<feature type="compositionally biased region" description="Low complexity" evidence="4">
    <location>
        <begin position="267"/>
        <end position="283"/>
    </location>
</feature>
<reference evidence="6 7" key="1">
    <citation type="submission" date="2024-02" db="EMBL/GenBank/DDBJ databases">
        <title>De novo assembly and annotation of 12 fungi associated with fruit tree decline syndrome in Ontario, Canada.</title>
        <authorList>
            <person name="Sulman M."/>
            <person name="Ellouze W."/>
            <person name="Ilyukhin E."/>
        </authorList>
    </citation>
    <scope>NUCLEOTIDE SEQUENCE [LARGE SCALE GENOMIC DNA]</scope>
    <source>
        <strain evidence="6 7">M169</strain>
    </source>
</reference>
<dbReference type="SUPFAM" id="SSF47336">
    <property type="entry name" value="ACP-like"/>
    <property type="match status" value="2"/>
</dbReference>
<dbReference type="InterPro" id="IPR036736">
    <property type="entry name" value="ACP-like_sf"/>
</dbReference>
<evidence type="ECO:0000256" key="3">
    <source>
        <dbReference type="ARBA" id="ARBA00022679"/>
    </source>
</evidence>
<dbReference type="Pfam" id="PF18558">
    <property type="entry name" value="HTH_51"/>
    <property type="match status" value="1"/>
</dbReference>
<dbReference type="Pfam" id="PF00550">
    <property type="entry name" value="PP-binding"/>
    <property type="match status" value="2"/>
</dbReference>
<feature type="region of interest" description="Disordered" evidence="4">
    <location>
        <begin position="249"/>
        <end position="285"/>
    </location>
</feature>
<dbReference type="PANTHER" id="PTHR45681:SF6">
    <property type="entry name" value="POLYKETIDE SYNTHASE 37"/>
    <property type="match status" value="1"/>
</dbReference>